<evidence type="ECO:0000256" key="2">
    <source>
        <dbReference type="SAM" id="Phobius"/>
    </source>
</evidence>
<feature type="region of interest" description="Disordered" evidence="1">
    <location>
        <begin position="1"/>
        <end position="37"/>
    </location>
</feature>
<feature type="region of interest" description="Disordered" evidence="1">
    <location>
        <begin position="130"/>
        <end position="171"/>
    </location>
</feature>
<protein>
    <recommendedName>
        <fullName evidence="5">DUF3040 family protein</fullName>
    </recommendedName>
</protein>
<keyword evidence="2" id="KW-0472">Membrane</keyword>
<feature type="transmembrane region" description="Helical" evidence="2">
    <location>
        <begin position="97"/>
        <end position="117"/>
    </location>
</feature>
<feature type="transmembrane region" description="Helical" evidence="2">
    <location>
        <begin position="70"/>
        <end position="91"/>
    </location>
</feature>
<keyword evidence="4" id="KW-1185">Reference proteome</keyword>
<evidence type="ECO:0000256" key="1">
    <source>
        <dbReference type="SAM" id="MobiDB-lite"/>
    </source>
</evidence>
<evidence type="ECO:0000313" key="3">
    <source>
        <dbReference type="EMBL" id="MCP2269972.1"/>
    </source>
</evidence>
<keyword evidence="2" id="KW-1133">Transmembrane helix</keyword>
<evidence type="ECO:0000313" key="4">
    <source>
        <dbReference type="Proteomes" id="UP001205185"/>
    </source>
</evidence>
<feature type="compositionally biased region" description="Basic and acidic residues" evidence="1">
    <location>
        <begin position="154"/>
        <end position="171"/>
    </location>
</feature>
<sequence>MGKHARKKRPEELPDTPSAVVPARTPAPPAAPDDKVPVLTWSSDTAGRTMRTLRTWLKDDSELVRKFGTLLCYTLFLGLPLSVLVVLILAFTRWNLAFTVTVLGSLVAVVSGGRRLTAFVRGRRAIKRDADRQRDEGASGQGQREVAGGVVDHQGGEGGDHAPGDRQDNLG</sequence>
<reference evidence="3 4" key="1">
    <citation type="submission" date="2022-06" db="EMBL/GenBank/DDBJ databases">
        <title>Genomic Encyclopedia of Archaeal and Bacterial Type Strains, Phase II (KMG-II): from individual species to whole genera.</title>
        <authorList>
            <person name="Goeker M."/>
        </authorList>
    </citation>
    <scope>NUCLEOTIDE SEQUENCE [LARGE SCALE GENOMIC DNA]</scope>
    <source>
        <strain evidence="3 4">DSM 44255</strain>
    </source>
</reference>
<dbReference type="Proteomes" id="UP001205185">
    <property type="component" value="Unassembled WGS sequence"/>
</dbReference>
<accession>A0ABT1IBG9</accession>
<gene>
    <name evidence="3" type="ORF">LV75_002473</name>
</gene>
<organism evidence="3 4">
    <name type="scientific">Actinokineospora diospyrosa</name>
    <dbReference type="NCBI Taxonomy" id="103728"/>
    <lineage>
        <taxon>Bacteria</taxon>
        <taxon>Bacillati</taxon>
        <taxon>Actinomycetota</taxon>
        <taxon>Actinomycetes</taxon>
        <taxon>Pseudonocardiales</taxon>
        <taxon>Pseudonocardiaceae</taxon>
        <taxon>Actinokineospora</taxon>
    </lineage>
</organism>
<proteinExistence type="predicted"/>
<keyword evidence="2" id="KW-0812">Transmembrane</keyword>
<evidence type="ECO:0008006" key="5">
    <source>
        <dbReference type="Google" id="ProtNLM"/>
    </source>
</evidence>
<dbReference type="EMBL" id="JAMTCO010000006">
    <property type="protein sequence ID" value="MCP2269972.1"/>
    <property type="molecule type" value="Genomic_DNA"/>
</dbReference>
<comment type="caution">
    <text evidence="3">The sequence shown here is derived from an EMBL/GenBank/DDBJ whole genome shotgun (WGS) entry which is preliminary data.</text>
</comment>
<dbReference type="RefSeq" id="WP_253886956.1">
    <property type="nucleotide sequence ID" value="NZ_BAAAVB010000013.1"/>
</dbReference>
<name>A0ABT1IBG9_9PSEU</name>